<evidence type="ECO:0000256" key="4">
    <source>
        <dbReference type="ARBA" id="ARBA00023030"/>
    </source>
</evidence>
<feature type="domain" description="TGF-beta propeptide" evidence="8">
    <location>
        <begin position="37"/>
        <end position="189"/>
    </location>
</feature>
<dbReference type="InterPro" id="IPR001111">
    <property type="entry name" value="TGF-b_propeptide"/>
</dbReference>
<sequence length="450" mass="51595">MLSVYLLYALLQLTVVSYCAESKLVGDVVGSKIRHKTTEDNIELRKAAQKLLGLRDLPSSGSRKARSFDVKMAPKYMLDLYEKYKDGRIRSGKQVANTVRSIQAEVGVINSRSMFVFNLSSIYASEKILKAEVHLYKRHVRQTKDCDIYMEMNELGPTFLRKLDHRRIPEVAQGWQAADVTTSVEACLQYGDGPPRMMALAFLTPTGGVGDGLTRMNAKWLVRRISRPYLIVYSNDTQNITVDHIQPHIQPTDLSSTYVEPSTGLLRRFNIAGHRQDDQGDTQEENEDSEMAPDVRQEAPLRQVPGRETGAKDEQRNKWRHYRKNKHHNEVHAIKDRLRRSVLDNEIPEDPDEEVTLEAEYVLPKTHPGILLSRTQLRRKLSRHDGGKLIPYPEGYKKQRRKQRRQRRKHRKNRQNTGASPRRRRSGSSGILTDSLVASRKWPDCAKGGH</sequence>
<keyword evidence="7" id="KW-0732">Signal</keyword>
<keyword evidence="5" id="KW-1015">Disulfide bond</keyword>
<dbReference type="InterPro" id="IPR015615">
    <property type="entry name" value="TGF-beta-rel"/>
</dbReference>
<comment type="caution">
    <text evidence="9">The sequence shown here is derived from an EMBL/GenBank/DDBJ whole genome shotgun (WGS) entry which is preliminary data.</text>
</comment>
<dbReference type="GO" id="GO:0008083">
    <property type="term" value="F:growth factor activity"/>
    <property type="evidence" value="ECO:0007669"/>
    <property type="project" value="UniProtKB-KW"/>
</dbReference>
<dbReference type="PANTHER" id="PTHR11848">
    <property type="entry name" value="TGF-BETA FAMILY"/>
    <property type="match status" value="1"/>
</dbReference>
<evidence type="ECO:0000256" key="3">
    <source>
        <dbReference type="ARBA" id="ARBA00022525"/>
    </source>
</evidence>
<dbReference type="Gene3D" id="2.60.120.970">
    <property type="match status" value="1"/>
</dbReference>
<feature type="compositionally biased region" description="Basic residues" evidence="6">
    <location>
        <begin position="398"/>
        <end position="414"/>
    </location>
</feature>
<name>A0AAD9N683_9ANNE</name>
<evidence type="ECO:0000256" key="7">
    <source>
        <dbReference type="SAM" id="SignalP"/>
    </source>
</evidence>
<reference evidence="9" key="1">
    <citation type="journal article" date="2023" name="Mol. Biol. Evol.">
        <title>Third-Generation Sequencing Reveals the Adaptive Role of the Epigenome in Three Deep-Sea Polychaetes.</title>
        <authorList>
            <person name="Perez M."/>
            <person name="Aroh O."/>
            <person name="Sun Y."/>
            <person name="Lan Y."/>
            <person name="Juniper S.K."/>
            <person name="Young C.R."/>
            <person name="Angers B."/>
            <person name="Qian P.Y."/>
        </authorList>
    </citation>
    <scope>NUCLEOTIDE SEQUENCE</scope>
    <source>
        <strain evidence="9">P08H-3</strain>
    </source>
</reference>
<keyword evidence="10" id="KW-1185">Reference proteome</keyword>
<feature type="signal peptide" evidence="7">
    <location>
        <begin position="1"/>
        <end position="22"/>
    </location>
</feature>
<dbReference type="EMBL" id="JAODUP010000201">
    <property type="protein sequence ID" value="KAK2156983.1"/>
    <property type="molecule type" value="Genomic_DNA"/>
</dbReference>
<protein>
    <recommendedName>
        <fullName evidence="8">TGF-beta propeptide domain-containing protein</fullName>
    </recommendedName>
</protein>
<dbReference type="GO" id="GO:0005125">
    <property type="term" value="F:cytokine activity"/>
    <property type="evidence" value="ECO:0007669"/>
    <property type="project" value="TreeGrafter"/>
</dbReference>
<organism evidence="9 10">
    <name type="scientific">Paralvinella palmiformis</name>
    <dbReference type="NCBI Taxonomy" id="53620"/>
    <lineage>
        <taxon>Eukaryota</taxon>
        <taxon>Metazoa</taxon>
        <taxon>Spiralia</taxon>
        <taxon>Lophotrochozoa</taxon>
        <taxon>Annelida</taxon>
        <taxon>Polychaeta</taxon>
        <taxon>Sedentaria</taxon>
        <taxon>Canalipalpata</taxon>
        <taxon>Terebellida</taxon>
        <taxon>Terebelliformia</taxon>
        <taxon>Alvinellidae</taxon>
        <taxon>Paralvinella</taxon>
    </lineage>
</organism>
<evidence type="ECO:0000313" key="9">
    <source>
        <dbReference type="EMBL" id="KAK2156983.1"/>
    </source>
</evidence>
<evidence type="ECO:0000256" key="5">
    <source>
        <dbReference type="ARBA" id="ARBA00023157"/>
    </source>
</evidence>
<feature type="region of interest" description="Disordered" evidence="6">
    <location>
        <begin position="379"/>
        <end position="450"/>
    </location>
</feature>
<evidence type="ECO:0000256" key="1">
    <source>
        <dbReference type="ARBA" id="ARBA00004613"/>
    </source>
</evidence>
<evidence type="ECO:0000259" key="8">
    <source>
        <dbReference type="Pfam" id="PF00688"/>
    </source>
</evidence>
<feature type="region of interest" description="Disordered" evidence="6">
    <location>
        <begin position="274"/>
        <end position="333"/>
    </location>
</feature>
<feature type="chain" id="PRO_5042093749" description="TGF-beta propeptide domain-containing protein" evidence="7">
    <location>
        <begin position="23"/>
        <end position="450"/>
    </location>
</feature>
<dbReference type="Proteomes" id="UP001208570">
    <property type="component" value="Unassembled WGS sequence"/>
</dbReference>
<accession>A0AAD9N683</accession>
<keyword evidence="3" id="KW-0964">Secreted</keyword>
<proteinExistence type="inferred from homology"/>
<dbReference type="AlphaFoldDB" id="A0AAD9N683"/>
<feature type="compositionally biased region" description="Basic residues" evidence="6">
    <location>
        <begin position="318"/>
        <end position="327"/>
    </location>
</feature>
<evidence type="ECO:0000256" key="2">
    <source>
        <dbReference type="ARBA" id="ARBA00006656"/>
    </source>
</evidence>
<keyword evidence="4" id="KW-0339">Growth factor</keyword>
<dbReference type="Pfam" id="PF00688">
    <property type="entry name" value="TGFb_propeptide"/>
    <property type="match status" value="1"/>
</dbReference>
<dbReference type="PANTHER" id="PTHR11848:SF308">
    <property type="entry name" value="BMP-LIKE PROTEIN UNC-129"/>
    <property type="match status" value="1"/>
</dbReference>
<gene>
    <name evidence="9" type="ORF">LSH36_201g03053</name>
</gene>
<comment type="subcellular location">
    <subcellularLocation>
        <location evidence="1">Secreted</location>
    </subcellularLocation>
</comment>
<evidence type="ECO:0000313" key="10">
    <source>
        <dbReference type="Proteomes" id="UP001208570"/>
    </source>
</evidence>
<dbReference type="GO" id="GO:0005615">
    <property type="term" value="C:extracellular space"/>
    <property type="evidence" value="ECO:0007669"/>
    <property type="project" value="TreeGrafter"/>
</dbReference>
<evidence type="ECO:0000256" key="6">
    <source>
        <dbReference type="SAM" id="MobiDB-lite"/>
    </source>
</evidence>
<feature type="compositionally biased region" description="Acidic residues" evidence="6">
    <location>
        <begin position="279"/>
        <end position="291"/>
    </location>
</feature>
<comment type="similarity">
    <text evidence="2">Belongs to the TGF-beta family.</text>
</comment>